<name>A0A1V1PHF1_9BACT</name>
<organism evidence="3 4">
    <name type="scientific">Candidatus Magnetoglobus multicellularis str. Araruama</name>
    <dbReference type="NCBI Taxonomy" id="890399"/>
    <lineage>
        <taxon>Bacteria</taxon>
        <taxon>Pseudomonadati</taxon>
        <taxon>Thermodesulfobacteriota</taxon>
        <taxon>Desulfobacteria</taxon>
        <taxon>Desulfobacterales</taxon>
        <taxon>Desulfobacteraceae</taxon>
        <taxon>Candidatus Magnetoglobus</taxon>
    </lineage>
</organism>
<dbReference type="Proteomes" id="UP000189670">
    <property type="component" value="Unassembled WGS sequence"/>
</dbReference>
<evidence type="ECO:0000313" key="4">
    <source>
        <dbReference type="Proteomes" id="UP000189670"/>
    </source>
</evidence>
<accession>A0A1V1PHF1</accession>
<gene>
    <name evidence="3" type="ORF">OMM_06390</name>
</gene>
<dbReference type="AlphaFoldDB" id="A0A1V1PHF1"/>
<evidence type="ECO:0000256" key="1">
    <source>
        <dbReference type="ARBA" id="ARBA00009677"/>
    </source>
</evidence>
<evidence type="ECO:0000313" key="3">
    <source>
        <dbReference type="EMBL" id="ETR74332.1"/>
    </source>
</evidence>
<feature type="domain" description="Flagellar basal-body/hook protein C-terminal" evidence="2">
    <location>
        <begin position="36"/>
        <end position="71"/>
    </location>
</feature>
<protein>
    <recommendedName>
        <fullName evidence="2">Flagellar basal-body/hook protein C-terminal domain-containing protein</fullName>
    </recommendedName>
</protein>
<dbReference type="Pfam" id="PF06429">
    <property type="entry name" value="Flg_bbr_C"/>
    <property type="match status" value="1"/>
</dbReference>
<reference evidence="4" key="1">
    <citation type="submission" date="2012-11" db="EMBL/GenBank/DDBJ databases">
        <authorList>
            <person name="Lucero-Rivera Y.E."/>
            <person name="Tovar-Ramirez D."/>
        </authorList>
    </citation>
    <scope>NUCLEOTIDE SEQUENCE [LARGE SCALE GENOMIC DNA]</scope>
    <source>
        <strain evidence="4">Araruama</strain>
    </source>
</reference>
<sequence>MRSDMSFFNSSNAKALYQTGSLMSKINERLAGNPKNINLAKEMVNGIQQASNAEAQAKTIKTIDEMVGSQIDLVA</sequence>
<dbReference type="EMBL" id="ATBP01000011">
    <property type="protein sequence ID" value="ETR74332.1"/>
    <property type="molecule type" value="Genomic_DNA"/>
</dbReference>
<evidence type="ECO:0000259" key="2">
    <source>
        <dbReference type="Pfam" id="PF06429"/>
    </source>
</evidence>
<dbReference type="InterPro" id="IPR010930">
    <property type="entry name" value="Flg_bb/hook_C_dom"/>
</dbReference>
<proteinExistence type="inferred from homology"/>
<comment type="caution">
    <text evidence="3">The sequence shown here is derived from an EMBL/GenBank/DDBJ whole genome shotgun (WGS) entry which is preliminary data.</text>
</comment>
<comment type="similarity">
    <text evidence="1">Belongs to the flagella basal body rod proteins family.</text>
</comment>